<sequence length="631" mass="69359">MPSPYTPAGDPFGIFRVEHTIPAPPQQHYFSLPSIVHLYTKYVAENVPPGPLLEKARATLKSVWDPTFLCWVLSSQFEHISSAPPPPKRQKTTSAGASASGGEDEKAEQVNSAKVEEEASTGEKRKACDSADVETFSEILVRHVFTGMVESSGEVCEVLFFNDDGCKILRHIAEVLLKKSITIDVVQKVFATPLHVQILLPDARWDKIEPRDIKMVSVEYLAKFPDSESKMATFLDSAAKPELCFPTLLARTWLSEHSRVTSPHNATNAASFERRTVFYGGTNIPAIQSFNAAHPRPSRALQPQPYHLRSHVANAQLVLLLFLASPGCVPRDVLRRFGCPQPGSNQAMFTSFDLEGSLCRMSQLGWFKWDTRTGTGRGADIVTSFRNMGKGKQLYSHRFAVGGSAPPGASLGFPISDSTVPQLKLDLFRDTGVRVLPFREAADLFVKDIVRSSGLDVTGSAQLGSKSRGQGFYHQPSAIRDQLDCYFVMQSGHGDFEGVLKEGAGFDLMRLAFETGRFPGAVISTDAMLKMARKGYIVASNKIPTMFDVGYLYHFLLGQNPGSVKLMTLVSLVGLDGVVFHVAGNDAVMTVKVLIEILELARMGFERDGEVWAQGWHVPGSMADRFKRGEL</sequence>
<protein>
    <submittedName>
        <fullName evidence="2">Uncharacterized protein</fullName>
    </submittedName>
</protein>
<keyword evidence="3" id="KW-1185">Reference proteome</keyword>
<dbReference type="Proteomes" id="UP000070544">
    <property type="component" value="Unassembled WGS sequence"/>
</dbReference>
<evidence type="ECO:0000256" key="1">
    <source>
        <dbReference type="SAM" id="MobiDB-lite"/>
    </source>
</evidence>
<proteinExistence type="predicted"/>
<feature type="region of interest" description="Disordered" evidence="1">
    <location>
        <begin position="81"/>
        <end position="127"/>
    </location>
</feature>
<gene>
    <name evidence="2" type="ORF">M427DRAFT_39797</name>
</gene>
<reference evidence="2 3" key="1">
    <citation type="journal article" date="2015" name="Genome Biol. Evol.">
        <title>Phylogenomic analyses indicate that early fungi evolved digesting cell walls of algal ancestors of land plants.</title>
        <authorList>
            <person name="Chang Y."/>
            <person name="Wang S."/>
            <person name="Sekimoto S."/>
            <person name="Aerts A.L."/>
            <person name="Choi C."/>
            <person name="Clum A."/>
            <person name="LaButti K.M."/>
            <person name="Lindquist E.A."/>
            <person name="Yee Ngan C."/>
            <person name="Ohm R.A."/>
            <person name="Salamov A.A."/>
            <person name="Grigoriev I.V."/>
            <person name="Spatafora J.W."/>
            <person name="Berbee M.L."/>
        </authorList>
    </citation>
    <scope>NUCLEOTIDE SEQUENCE [LARGE SCALE GENOMIC DNA]</scope>
    <source>
        <strain evidence="2 3">JEL478</strain>
    </source>
</reference>
<evidence type="ECO:0000313" key="3">
    <source>
        <dbReference type="Proteomes" id="UP000070544"/>
    </source>
</evidence>
<feature type="compositionally biased region" description="Basic and acidic residues" evidence="1">
    <location>
        <begin position="103"/>
        <end position="127"/>
    </location>
</feature>
<accession>A0A138ZWQ3</accession>
<organism evidence="2 3">
    <name type="scientific">Gonapodya prolifera (strain JEL478)</name>
    <name type="common">Monoblepharis prolifera</name>
    <dbReference type="NCBI Taxonomy" id="1344416"/>
    <lineage>
        <taxon>Eukaryota</taxon>
        <taxon>Fungi</taxon>
        <taxon>Fungi incertae sedis</taxon>
        <taxon>Chytridiomycota</taxon>
        <taxon>Chytridiomycota incertae sedis</taxon>
        <taxon>Monoblepharidomycetes</taxon>
        <taxon>Monoblepharidales</taxon>
        <taxon>Gonapodyaceae</taxon>
        <taxon>Gonapodya</taxon>
    </lineage>
</organism>
<evidence type="ECO:0000313" key="2">
    <source>
        <dbReference type="EMBL" id="KXS08936.1"/>
    </source>
</evidence>
<name>A0A138ZWQ3_GONPJ</name>
<dbReference type="AlphaFoldDB" id="A0A138ZWQ3"/>
<dbReference type="EMBL" id="KQ965915">
    <property type="protein sequence ID" value="KXS08936.1"/>
    <property type="molecule type" value="Genomic_DNA"/>
</dbReference>